<gene>
    <name evidence="17" type="ORF">OEA41_006007</name>
</gene>
<dbReference type="Pfam" id="PF13181">
    <property type="entry name" value="TPR_8"/>
    <property type="match status" value="1"/>
</dbReference>
<keyword evidence="5" id="KW-0813">Transport</keyword>
<dbReference type="Pfam" id="PF00515">
    <property type="entry name" value="TPR_1"/>
    <property type="match status" value="1"/>
</dbReference>
<feature type="region of interest" description="Disordered" evidence="16">
    <location>
        <begin position="142"/>
        <end position="163"/>
    </location>
</feature>
<reference evidence="17" key="1">
    <citation type="submission" date="2022-11" db="EMBL/GenBank/DDBJ databases">
        <title>Chromosomal genome sequence assembly and mating type (MAT) locus characterization of the leprose asexual lichenized fungus Lepraria neglecta (Nyl.) Erichsen.</title>
        <authorList>
            <person name="Allen J.L."/>
            <person name="Pfeffer B."/>
        </authorList>
    </citation>
    <scope>NUCLEOTIDE SEQUENCE</scope>
    <source>
        <strain evidence="17">Allen 5258</strain>
    </source>
</reference>
<evidence type="ECO:0000256" key="8">
    <source>
        <dbReference type="ARBA" id="ARBA00022737"/>
    </source>
</evidence>
<evidence type="ECO:0000256" key="16">
    <source>
        <dbReference type="SAM" id="MobiDB-lite"/>
    </source>
</evidence>
<evidence type="ECO:0000256" key="7">
    <source>
        <dbReference type="ARBA" id="ARBA00022499"/>
    </source>
</evidence>
<organism evidence="17 18">
    <name type="scientific">Lepraria neglecta</name>
    <dbReference type="NCBI Taxonomy" id="209136"/>
    <lineage>
        <taxon>Eukaryota</taxon>
        <taxon>Fungi</taxon>
        <taxon>Dikarya</taxon>
        <taxon>Ascomycota</taxon>
        <taxon>Pezizomycotina</taxon>
        <taxon>Lecanoromycetes</taxon>
        <taxon>OSLEUM clade</taxon>
        <taxon>Lecanoromycetidae</taxon>
        <taxon>Lecanorales</taxon>
        <taxon>Lecanorineae</taxon>
        <taxon>Stereocaulaceae</taxon>
        <taxon>Lepraria</taxon>
    </lineage>
</organism>
<feature type="compositionally biased region" description="Polar residues" evidence="16">
    <location>
        <begin position="45"/>
        <end position="54"/>
    </location>
</feature>
<dbReference type="InterPro" id="IPR011990">
    <property type="entry name" value="TPR-like_helical_dom_sf"/>
</dbReference>
<keyword evidence="11" id="KW-0653">Protein transport</keyword>
<keyword evidence="9 15" id="KW-0802">TPR repeat</keyword>
<protein>
    <recommendedName>
        <fullName evidence="4">Peroxisomal targeting signal receptor</fullName>
    </recommendedName>
    <alternativeName>
        <fullName evidence="14">Peroxin-5</fullName>
    </alternativeName>
</protein>
<dbReference type="SUPFAM" id="SSF48452">
    <property type="entry name" value="TPR-like"/>
    <property type="match status" value="1"/>
</dbReference>
<comment type="similarity">
    <text evidence="3">Belongs to the peroxisomal targeting signal receptor family.</text>
</comment>
<evidence type="ECO:0000313" key="18">
    <source>
        <dbReference type="Proteomes" id="UP001276659"/>
    </source>
</evidence>
<keyword evidence="10" id="KW-0832">Ubl conjugation</keyword>
<evidence type="ECO:0000256" key="14">
    <source>
        <dbReference type="ARBA" id="ARBA00032505"/>
    </source>
</evidence>
<name>A0AAD9Z886_9LECA</name>
<keyword evidence="13" id="KW-0576">Peroxisome</keyword>
<dbReference type="Gene3D" id="1.25.40.10">
    <property type="entry name" value="Tetratricopeptide repeat domain"/>
    <property type="match status" value="1"/>
</dbReference>
<dbReference type="GO" id="GO:0005778">
    <property type="term" value="C:peroxisomal membrane"/>
    <property type="evidence" value="ECO:0007669"/>
    <property type="project" value="TreeGrafter"/>
</dbReference>
<evidence type="ECO:0000256" key="3">
    <source>
        <dbReference type="ARBA" id="ARBA00005348"/>
    </source>
</evidence>
<evidence type="ECO:0000256" key="13">
    <source>
        <dbReference type="ARBA" id="ARBA00023140"/>
    </source>
</evidence>
<dbReference type="Proteomes" id="UP001276659">
    <property type="component" value="Unassembled WGS sequence"/>
</dbReference>
<evidence type="ECO:0000256" key="2">
    <source>
        <dbReference type="ARBA" id="ARBA00004496"/>
    </source>
</evidence>
<dbReference type="PANTHER" id="PTHR10130:SF0">
    <property type="entry name" value="GH08708P"/>
    <property type="match status" value="1"/>
</dbReference>
<dbReference type="GO" id="GO:0005052">
    <property type="term" value="F:peroxisome matrix targeting signal-1 binding"/>
    <property type="evidence" value="ECO:0007669"/>
    <property type="project" value="TreeGrafter"/>
</dbReference>
<dbReference type="PANTHER" id="PTHR10130">
    <property type="entry name" value="PEROXISOMAL TARGETING SIGNAL 1 RECEPTOR PEX5"/>
    <property type="match status" value="1"/>
</dbReference>
<dbReference type="PROSITE" id="PS50005">
    <property type="entry name" value="TPR"/>
    <property type="match status" value="3"/>
</dbReference>
<comment type="caution">
    <text evidence="17">The sequence shown here is derived from an EMBL/GenBank/DDBJ whole genome shotgun (WGS) entry which is preliminary data.</text>
</comment>
<feature type="repeat" description="TPR" evidence="15">
    <location>
        <begin position="518"/>
        <end position="551"/>
    </location>
</feature>
<feature type="compositionally biased region" description="Polar residues" evidence="16">
    <location>
        <begin position="142"/>
        <end position="158"/>
    </location>
</feature>
<evidence type="ECO:0000256" key="9">
    <source>
        <dbReference type="ARBA" id="ARBA00022803"/>
    </source>
</evidence>
<evidence type="ECO:0000256" key="1">
    <source>
        <dbReference type="ARBA" id="ARBA00004275"/>
    </source>
</evidence>
<keyword evidence="18" id="KW-1185">Reference proteome</keyword>
<dbReference type="GO" id="GO:0005829">
    <property type="term" value="C:cytosol"/>
    <property type="evidence" value="ECO:0007669"/>
    <property type="project" value="TreeGrafter"/>
</dbReference>
<evidence type="ECO:0000256" key="15">
    <source>
        <dbReference type="PROSITE-ProRule" id="PRU00339"/>
    </source>
</evidence>
<dbReference type="InterPro" id="IPR024111">
    <property type="entry name" value="PEX5/PEX5L"/>
</dbReference>
<evidence type="ECO:0000256" key="11">
    <source>
        <dbReference type="ARBA" id="ARBA00022927"/>
    </source>
</evidence>
<evidence type="ECO:0000313" key="17">
    <source>
        <dbReference type="EMBL" id="KAK3172683.1"/>
    </source>
</evidence>
<feature type="repeat" description="TPR" evidence="15">
    <location>
        <begin position="365"/>
        <end position="398"/>
    </location>
</feature>
<evidence type="ECO:0000256" key="4">
    <source>
        <dbReference type="ARBA" id="ARBA00014710"/>
    </source>
</evidence>
<accession>A0AAD9Z886</accession>
<proteinExistence type="inferred from homology"/>
<feature type="compositionally biased region" description="Polar residues" evidence="16">
    <location>
        <begin position="11"/>
        <end position="21"/>
    </location>
</feature>
<comment type="subcellular location">
    <subcellularLocation>
        <location evidence="2">Cytoplasm</location>
    </subcellularLocation>
    <subcellularLocation>
        <location evidence="1">Peroxisome</location>
    </subcellularLocation>
</comment>
<dbReference type="InterPro" id="IPR019734">
    <property type="entry name" value="TPR_rpt"/>
</dbReference>
<evidence type="ECO:0000256" key="12">
    <source>
        <dbReference type="ARBA" id="ARBA00022966"/>
    </source>
</evidence>
<keyword evidence="8" id="KW-0677">Repeat</keyword>
<dbReference type="GO" id="GO:0016560">
    <property type="term" value="P:protein import into peroxisome matrix, docking"/>
    <property type="evidence" value="ECO:0007669"/>
    <property type="project" value="TreeGrafter"/>
</dbReference>
<dbReference type="AlphaFoldDB" id="A0AAD9Z886"/>
<sequence>MSFLGGAECSTAGNPLSQFTKHVQDDKSLQRDRLVGSGPAGLQESFRSQQNGSGQDEMMQNFIRQNNQLPQDVPQPFSMEQLRRDLDGYRTNAPRIHSPGWAAEFDPAEQARMEAAFQAPEAGGFVPARFTPAEFQRFQQMERTSTGRVGSPTPQTPLAMNGYRRPMGMGYGMNMGMTGSYMGLGQRPGDPSIQNFQSENVGKGKGRMTELDDKNWEEQFAQMDAAEQRDLDAEANAAMERELNDMDRSVLSETNVMGDFESIWRGIEAETEAARSMIDDEQFGLHLGDGVPLRDIDTWDNFDSHFHDSYRDPQLGNYLFEEDNPFTSTSKDPFNEGMKIIEEGGNLSLAALAFEAAVQKDPQHVQAWCQLGSAQAQNEKESPAIRALEQALKLDPSNLSALMGLAISYTNEDYDSTAYRTLERWLATKYPQIISPDDSSPESDLGFTDRHILHEKVTNLFIRAAQLSPDGEHMDPDVQVGLGALFYGAEKYDKAVDCFEAALASTESGTTNEPHQAHLLWNRLGATLANSGRSEEAVAAYEKALTLNPNFVRARYNLGVSCINIGVYPQAAQHLLGALSMHRVVEREGMQRVKEVMGDDPANSGIDDGDVERMVGMNQSTNLLETLRRVFGSMGRRDLSEKVVFGMDIEQFRGEFDF</sequence>
<feature type="repeat" description="TPR" evidence="15">
    <location>
        <begin position="476"/>
        <end position="509"/>
    </location>
</feature>
<dbReference type="SMART" id="SM00028">
    <property type="entry name" value="TPR"/>
    <property type="match status" value="4"/>
</dbReference>
<evidence type="ECO:0000256" key="6">
    <source>
        <dbReference type="ARBA" id="ARBA00022490"/>
    </source>
</evidence>
<evidence type="ECO:0000256" key="5">
    <source>
        <dbReference type="ARBA" id="ARBA00022448"/>
    </source>
</evidence>
<keyword evidence="12" id="KW-0882">Thioester bond</keyword>
<feature type="region of interest" description="Disordered" evidence="16">
    <location>
        <begin position="1"/>
        <end position="54"/>
    </location>
</feature>
<dbReference type="EMBL" id="JASNWA010000007">
    <property type="protein sequence ID" value="KAK3172683.1"/>
    <property type="molecule type" value="Genomic_DNA"/>
</dbReference>
<feature type="compositionally biased region" description="Basic and acidic residues" evidence="16">
    <location>
        <begin position="22"/>
        <end position="34"/>
    </location>
</feature>
<dbReference type="PROSITE" id="PS50293">
    <property type="entry name" value="TPR_REGION"/>
    <property type="match status" value="1"/>
</dbReference>
<dbReference type="FunFam" id="1.25.40.10:FF:000218">
    <property type="entry name" value="Peroxisomal targeting signal receptor"/>
    <property type="match status" value="1"/>
</dbReference>
<keyword evidence="6" id="KW-0963">Cytoplasm</keyword>
<evidence type="ECO:0000256" key="10">
    <source>
        <dbReference type="ARBA" id="ARBA00022843"/>
    </source>
</evidence>
<keyword evidence="7" id="KW-1017">Isopeptide bond</keyword>